<name>A0ACC1RHE1_9HYPO</name>
<dbReference type="Proteomes" id="UP001148629">
    <property type="component" value="Unassembled WGS sequence"/>
</dbReference>
<keyword evidence="2" id="KW-1185">Reference proteome</keyword>
<reference evidence="1" key="1">
    <citation type="submission" date="2022-08" db="EMBL/GenBank/DDBJ databases">
        <title>Genome Sequence of Fusarium decemcellulare.</title>
        <authorList>
            <person name="Buettner E."/>
        </authorList>
    </citation>
    <scope>NUCLEOTIDE SEQUENCE</scope>
    <source>
        <strain evidence="1">Babe19</strain>
    </source>
</reference>
<dbReference type="EMBL" id="JANRMS010003220">
    <property type="protein sequence ID" value="KAJ3519155.1"/>
    <property type="molecule type" value="Genomic_DNA"/>
</dbReference>
<evidence type="ECO:0000313" key="1">
    <source>
        <dbReference type="EMBL" id="KAJ3519155.1"/>
    </source>
</evidence>
<accession>A0ACC1RHE1</accession>
<evidence type="ECO:0000313" key="2">
    <source>
        <dbReference type="Proteomes" id="UP001148629"/>
    </source>
</evidence>
<protein>
    <submittedName>
        <fullName evidence="1">Uncharacterized protein</fullName>
    </submittedName>
</protein>
<gene>
    <name evidence="1" type="ORF">NM208_g14238</name>
</gene>
<proteinExistence type="predicted"/>
<comment type="caution">
    <text evidence="1">The sequence shown here is derived from an EMBL/GenBank/DDBJ whole genome shotgun (WGS) entry which is preliminary data.</text>
</comment>
<organism evidence="1 2">
    <name type="scientific">Fusarium decemcellulare</name>
    <dbReference type="NCBI Taxonomy" id="57161"/>
    <lineage>
        <taxon>Eukaryota</taxon>
        <taxon>Fungi</taxon>
        <taxon>Dikarya</taxon>
        <taxon>Ascomycota</taxon>
        <taxon>Pezizomycotina</taxon>
        <taxon>Sordariomycetes</taxon>
        <taxon>Hypocreomycetidae</taxon>
        <taxon>Hypocreales</taxon>
        <taxon>Nectriaceae</taxon>
        <taxon>Fusarium</taxon>
        <taxon>Fusarium decemcellulare species complex</taxon>
    </lineage>
</organism>
<sequence>MADSTRLFGRGESWIVVVPGPDTITTPSLTANLICRVIFGLLANLMCLVPLKNLYRNGEFAAVVFILNIEMSNLNTVVSALIWRDDDTDNWWPGYGLCDLNSYTHNLSIALFVTCLLAIMRNLAQQVGLLRANPLTVRERRRRHLVQALIIFPLPIIQLCWVWPLTAQRYVVATLVGCSWVAWPSWPYVVFFIAAPVLVSVMTAGYAVLTFLRFREVARTTRSALSSNRVANQRAQRTKRRLYLMVVSILTPFLPIIITLAVINVMMASPLKPFNYDLIHKHPFPYQWDNIIFLPSNGVGFAYMNNCYISILAAVPVFLFFGMTKDAMNSYRRGLLYLGLGHIFPKLNEEYDPDREAYGSSSGNSRLVDSTTSTSPPRSKLRSLLSSRHNTGLSASSAASTHHVPMQSINLALATPDAEQGRELHAYQAPQPSRWEASYPPPTALSSTAINTTADPITLPHRNPFLFRTRLDLPIIPFPSLPSFSFKKRRISALNLNVAFLSTSSRVQTRVWSDEEEARLYGPATSETGLLVPSPLGHTVTIETRLTRETHRR</sequence>